<evidence type="ECO:0000256" key="3">
    <source>
        <dbReference type="SAM" id="MobiDB-lite"/>
    </source>
</evidence>
<dbReference type="AlphaFoldDB" id="A0AAD7XFN5"/>
<evidence type="ECO:0000256" key="2">
    <source>
        <dbReference type="ARBA" id="ARBA00023242"/>
    </source>
</evidence>
<dbReference type="PROSITE" id="PS00598">
    <property type="entry name" value="CHROMO_1"/>
    <property type="match status" value="1"/>
</dbReference>
<gene>
    <name evidence="5" type="ORF">ONZ51_g497</name>
</gene>
<feature type="compositionally biased region" description="Low complexity" evidence="3">
    <location>
        <begin position="218"/>
        <end position="232"/>
    </location>
</feature>
<dbReference type="GO" id="GO:0005634">
    <property type="term" value="C:nucleus"/>
    <property type="evidence" value="ECO:0007669"/>
    <property type="project" value="UniProtKB-SubCell"/>
</dbReference>
<evidence type="ECO:0000313" key="5">
    <source>
        <dbReference type="EMBL" id="KAJ8501533.1"/>
    </source>
</evidence>
<protein>
    <recommendedName>
        <fullName evidence="4">Chromo domain-containing protein</fullName>
    </recommendedName>
</protein>
<dbReference type="InterPro" id="IPR023780">
    <property type="entry name" value="Chromo_domain"/>
</dbReference>
<keyword evidence="6" id="KW-1185">Reference proteome</keyword>
<dbReference type="InterPro" id="IPR016197">
    <property type="entry name" value="Chromo-like_dom_sf"/>
</dbReference>
<feature type="region of interest" description="Disordered" evidence="3">
    <location>
        <begin position="450"/>
        <end position="472"/>
    </location>
</feature>
<dbReference type="InterPro" id="IPR000953">
    <property type="entry name" value="Chromo/chromo_shadow_dom"/>
</dbReference>
<dbReference type="SMART" id="SM00298">
    <property type="entry name" value="CHROMO"/>
    <property type="match status" value="1"/>
</dbReference>
<feature type="compositionally biased region" description="Basic and acidic residues" evidence="3">
    <location>
        <begin position="235"/>
        <end position="245"/>
    </location>
</feature>
<dbReference type="Pfam" id="PF00385">
    <property type="entry name" value="Chromo"/>
    <property type="match status" value="1"/>
</dbReference>
<feature type="compositionally biased region" description="Basic and acidic residues" evidence="3">
    <location>
        <begin position="167"/>
        <end position="176"/>
    </location>
</feature>
<dbReference type="PROSITE" id="PS50013">
    <property type="entry name" value="CHROMO_2"/>
    <property type="match status" value="1"/>
</dbReference>
<dbReference type="GO" id="GO:0006338">
    <property type="term" value="P:chromatin remodeling"/>
    <property type="evidence" value="ECO:0007669"/>
    <property type="project" value="UniProtKB-ARBA"/>
</dbReference>
<evidence type="ECO:0000256" key="1">
    <source>
        <dbReference type="ARBA" id="ARBA00004123"/>
    </source>
</evidence>
<dbReference type="InterPro" id="IPR023779">
    <property type="entry name" value="Chromodomain_CS"/>
</dbReference>
<dbReference type="SUPFAM" id="SSF54160">
    <property type="entry name" value="Chromo domain-like"/>
    <property type="match status" value="1"/>
</dbReference>
<evidence type="ECO:0000313" key="6">
    <source>
        <dbReference type="Proteomes" id="UP001215151"/>
    </source>
</evidence>
<dbReference type="Gene3D" id="2.40.50.40">
    <property type="match status" value="1"/>
</dbReference>
<proteinExistence type="predicted"/>
<dbReference type="Proteomes" id="UP001215151">
    <property type="component" value="Unassembled WGS sequence"/>
</dbReference>
<dbReference type="CDD" id="cd18968">
    <property type="entry name" value="chromodomain"/>
    <property type="match status" value="1"/>
</dbReference>
<feature type="compositionally biased region" description="Pro residues" evidence="3">
    <location>
        <begin position="389"/>
        <end position="404"/>
    </location>
</feature>
<organism evidence="5 6">
    <name type="scientific">Trametes cubensis</name>
    <dbReference type="NCBI Taxonomy" id="1111947"/>
    <lineage>
        <taxon>Eukaryota</taxon>
        <taxon>Fungi</taxon>
        <taxon>Dikarya</taxon>
        <taxon>Basidiomycota</taxon>
        <taxon>Agaricomycotina</taxon>
        <taxon>Agaricomycetes</taxon>
        <taxon>Polyporales</taxon>
        <taxon>Polyporaceae</taxon>
        <taxon>Trametes</taxon>
    </lineage>
</organism>
<reference evidence="5" key="1">
    <citation type="submission" date="2022-11" db="EMBL/GenBank/DDBJ databases">
        <title>Genome Sequence of Cubamyces cubensis.</title>
        <authorList>
            <person name="Buettner E."/>
        </authorList>
    </citation>
    <scope>NUCLEOTIDE SEQUENCE</scope>
    <source>
        <strain evidence="5">MPL-01</strain>
    </source>
</reference>
<evidence type="ECO:0000259" key="4">
    <source>
        <dbReference type="PROSITE" id="PS50013"/>
    </source>
</evidence>
<sequence>MPKKKRVSPPSSRESSEDPQFVVEVIKAAKVKDGAWEYLVKWANYGSDDDTWEPEEHLQDNCKRLLESFWGDVGIDDEDYHEGYTAYATPSWIKREKKLFARTLAGTQSSAEESSEDDAPSTSNIKEEPNSSTAKDNGKGKGKGKAVAVPITGRKRGRPPKILSVKPKQEPKNHAEDSDDAPISSIQRKRKRRAKATAPSSDEDDLPLHKLRKPKPTQPATSAPSAPSTSKAPARKQELEDDARSESGGSLFSGRASSPEVALGASTSTSTAQGSKNTSIPMKRPSMDDGAPSHHRKRQVMEMPMPITGAVGNSTKARLAQRGQQPPAAAPAPSAPGVRPKLDLSTLSFKKKSTAAVGTAGPSPVRTDSPTTPALPRRASEIVQTPTTVDPPPVAETQPVPPLPRTSELRRASIPLPRRSTLKAPQQDPMAEANHFLSNIMPADMARPMHEEPTPETPTTPSVPFASGKPKVPPLPRIGKKWKWTGQIFMDTSVERAERVCSITLHDPSEPLPNGLRFSICLRDDTVRFSAFHDLASLPLILDACTRVQQFAQVGPAGDDDADALRQLGIYMMKRSLFSYAHLYLEETSVALLMLFPAGHPLATKFLKVPPGHASETPLQAALVPWELTAKEFCQAHWKARTSMLHPQLDPAFIPTVETAGRKVVTQRRYHQALHILGFPKALYDFMSAPNHPYCIWSAPGDEATSGPGNETLLLKEILSTCASQEVGYKADARVVFVHVGALDKLHCLQALAERRAKRADVRFVTYGTHPNVSSERWGMREIYPMGGIVTFTPSAIIQGHYRIFNRINEIAEHPAWECYVLPSVVAMVAKLSCQGVHPLQVYDEGNFVYEDLLKAIADGSVALLQAPPLVRDPPAQQNPAVLWTRWMFRVSGLDARGVLEECLERAAEQFANTTDADLPAAIEKEIARDLVRMQVRPAIMDNYRRFVLFRTKQDAFFAEDSKFGIECTTYDKFDFRDGFFLSNDSEKKRG</sequence>
<dbReference type="EMBL" id="JAPEVG010000006">
    <property type="protein sequence ID" value="KAJ8501533.1"/>
    <property type="molecule type" value="Genomic_DNA"/>
</dbReference>
<comment type="subcellular location">
    <subcellularLocation>
        <location evidence="1">Nucleus</location>
    </subcellularLocation>
</comment>
<comment type="caution">
    <text evidence="5">The sequence shown here is derived from an EMBL/GenBank/DDBJ whole genome shotgun (WGS) entry which is preliminary data.</text>
</comment>
<feature type="region of interest" description="Disordered" evidence="3">
    <location>
        <begin position="353"/>
        <end position="428"/>
    </location>
</feature>
<feature type="domain" description="Chromo" evidence="4">
    <location>
        <begin position="21"/>
        <end position="69"/>
    </location>
</feature>
<feature type="region of interest" description="Disordered" evidence="3">
    <location>
        <begin position="104"/>
        <end position="341"/>
    </location>
</feature>
<name>A0AAD7XFN5_9APHY</name>
<keyword evidence="2" id="KW-0539">Nucleus</keyword>
<accession>A0AAD7XFN5</accession>